<accession>A0ABM7WWJ2</accession>
<proteinExistence type="predicted"/>
<evidence type="ECO:0008006" key="3">
    <source>
        <dbReference type="Google" id="ProtNLM"/>
    </source>
</evidence>
<protein>
    <recommendedName>
        <fullName evidence="3">Teichoic acid biosynthesis related protein</fullName>
    </recommendedName>
</protein>
<reference evidence="2" key="1">
    <citation type="journal article" date="2022" name="Int. J. Syst. Evol. Microbiol.">
        <title>Anaeromyxobacter oryzae sp. nov., Anaeromyxobacter diazotrophicus sp. nov. and Anaeromyxobacter paludicola sp. nov., isolated from paddy soils.</title>
        <authorList>
            <person name="Itoh H."/>
            <person name="Xu Z."/>
            <person name="Mise K."/>
            <person name="Masuda Y."/>
            <person name="Ushijima N."/>
            <person name="Hayakawa C."/>
            <person name="Shiratori Y."/>
            <person name="Senoo K."/>
        </authorList>
    </citation>
    <scope>NUCLEOTIDE SEQUENCE [LARGE SCALE GENOMIC DNA]</scope>
    <source>
        <strain evidence="2">Red232</strain>
    </source>
</reference>
<dbReference type="RefSeq" id="WP_248362155.1">
    <property type="nucleotide sequence ID" value="NZ_AP025591.1"/>
</dbReference>
<dbReference type="Gene3D" id="3.40.50.2000">
    <property type="entry name" value="Glycogen Phosphorylase B"/>
    <property type="match status" value="1"/>
</dbReference>
<evidence type="ECO:0000313" key="1">
    <source>
        <dbReference type="EMBL" id="BDG03791.1"/>
    </source>
</evidence>
<dbReference type="Pfam" id="PF13528">
    <property type="entry name" value="Glyco_trans_1_3"/>
    <property type="match status" value="1"/>
</dbReference>
<name>A0ABM7WWJ2_9BACT</name>
<organism evidence="1 2">
    <name type="scientific">Anaeromyxobacter oryzae</name>
    <dbReference type="NCBI Taxonomy" id="2918170"/>
    <lineage>
        <taxon>Bacteria</taxon>
        <taxon>Pseudomonadati</taxon>
        <taxon>Myxococcota</taxon>
        <taxon>Myxococcia</taxon>
        <taxon>Myxococcales</taxon>
        <taxon>Cystobacterineae</taxon>
        <taxon>Anaeromyxobacteraceae</taxon>
        <taxon>Anaeromyxobacter</taxon>
    </lineage>
</organism>
<dbReference type="Proteomes" id="UP001162891">
    <property type="component" value="Chromosome"/>
</dbReference>
<dbReference type="SUPFAM" id="SSF53756">
    <property type="entry name" value="UDP-Glycosyltransferase/glycogen phosphorylase"/>
    <property type="match status" value="1"/>
</dbReference>
<gene>
    <name evidence="1" type="ORF">AMOR_27870</name>
</gene>
<keyword evidence="2" id="KW-1185">Reference proteome</keyword>
<sequence length="367" mass="41079">MARILYGVAGEGMGHAIRSRVVIEHLARTHDVQVVVSGRAHDYLKARERDHLGVNKIWGLSIVYEDNEVRNFRTVLENVRGAVAGGWPRNVKAYFDLVEEFRPEVVISDFETWSYLFARTHALPCISVDNNQIVNRGEHSPEILAGHEADYLVAKSVVKAKLPGCFHYLIATFFEPRAVKARTTLHPPVLRPEILAARAERGEHLLVYQTSTSNEALPEILRGAGRECRIYGLRRELKEDLRDGNLVYRPFSEATFIEDLRTAKGVVSGGSFTLMSESVYLHKPMLAIPVKKQFEQVLNARYLEALGYGVSADELTAERLQAFLSRLPALEARLATYRQDGNRELLGHLDRLVAEAASNGASPDPLA</sequence>
<evidence type="ECO:0000313" key="2">
    <source>
        <dbReference type="Proteomes" id="UP001162891"/>
    </source>
</evidence>
<dbReference type="EMBL" id="AP025591">
    <property type="protein sequence ID" value="BDG03791.1"/>
    <property type="molecule type" value="Genomic_DNA"/>
</dbReference>